<dbReference type="AlphaFoldDB" id="A0AAJ0C5F6"/>
<dbReference type="Pfam" id="PF05132">
    <property type="entry name" value="RNA_pol_Rpc4"/>
    <property type="match status" value="1"/>
</dbReference>
<dbReference type="RefSeq" id="XP_060286727.1">
    <property type="nucleotide sequence ID" value="XM_060423178.1"/>
</dbReference>
<dbReference type="GO" id="GO:0042797">
    <property type="term" value="P:tRNA transcription by RNA polymerase III"/>
    <property type="evidence" value="ECO:0007669"/>
    <property type="project" value="TreeGrafter"/>
</dbReference>
<dbReference type="Proteomes" id="UP001244011">
    <property type="component" value="Unassembled WGS sequence"/>
</dbReference>
<evidence type="ECO:0000256" key="5">
    <source>
        <dbReference type="SAM" id="MobiDB-lite"/>
    </source>
</evidence>
<protein>
    <submittedName>
        <fullName evidence="6">RNA polymerase III RPC4-domain-containing protein</fullName>
    </submittedName>
</protein>
<feature type="compositionally biased region" description="Basic and acidic residues" evidence="5">
    <location>
        <begin position="84"/>
        <end position="94"/>
    </location>
</feature>
<dbReference type="InterPro" id="IPR007811">
    <property type="entry name" value="RPC4"/>
</dbReference>
<keyword evidence="2" id="KW-0240">DNA-directed RNA polymerase</keyword>
<feature type="compositionally biased region" description="Low complexity" evidence="5">
    <location>
        <begin position="9"/>
        <end position="54"/>
    </location>
</feature>
<sequence>MTGRRPTRSTRGGAASNAGASQSQATDPTTAAADAAAGSAPPRGAATRSAAAGTAGRGRGGTAATAAAASSRAGATKFRPKGNRRTESERERIAQEQQRIQSKKMAEDARQRSRGRFRRAGRARGGFRDRDPRFATASGPLSSGMGAGPAGSFGAGGSGFRGGGGAGGGAGFRGKAGVSRGISNKYSFAEGIADDNRINADELRGRAGDSDEDDNGAKITSTARRRRPIMPVGIERVEYQDKGVTVATAADIEGEEKGLVKKEEGSESEEMWIDGPVVKDGEGVEMEKDEGVWAHAAPKPHGKVKIKKEDGEMIETMDIDEIAAHGQIKEPLSPEAKKAAIASDLEAEQKRRKAAPRDPEEETLSQDLEQLLSLLALEPEGEGIQPRSALEGNMFLFQFPPVLPPLKKSTTFGSKDTVKDEPNDDVVMFDQSVNGTPGNVDLTAEDAEKVKREEGDEEGLEDGDNSSDPYQEGGYVGKLVMRKSGKVELSWGGQTLELVSGAPAQFLTSAVLLEETDSKAKPGQIAGTAYGMGKIEGKFVLAPKWGDEEEWEVDPDDLPPGDAPVL</sequence>
<feature type="region of interest" description="Disordered" evidence="5">
    <location>
        <begin position="1"/>
        <end position="177"/>
    </location>
</feature>
<feature type="region of interest" description="Disordered" evidence="5">
    <location>
        <begin position="203"/>
        <end position="229"/>
    </location>
</feature>
<dbReference type="PANTHER" id="PTHR13408">
    <property type="entry name" value="DNA-DIRECTED RNA POLYMERASE III"/>
    <property type="match status" value="1"/>
</dbReference>
<evidence type="ECO:0000256" key="3">
    <source>
        <dbReference type="ARBA" id="ARBA00023163"/>
    </source>
</evidence>
<evidence type="ECO:0000313" key="6">
    <source>
        <dbReference type="EMBL" id="KAK1770514.1"/>
    </source>
</evidence>
<feature type="region of interest" description="Disordered" evidence="5">
    <location>
        <begin position="546"/>
        <end position="566"/>
    </location>
</feature>
<keyword evidence="3" id="KW-0804">Transcription</keyword>
<feature type="compositionally biased region" description="Acidic residues" evidence="5">
    <location>
        <begin position="547"/>
        <end position="559"/>
    </location>
</feature>
<dbReference type="EMBL" id="MU839000">
    <property type="protein sequence ID" value="KAK1770514.1"/>
    <property type="molecule type" value="Genomic_DNA"/>
</dbReference>
<feature type="compositionally biased region" description="Gly residues" evidence="5">
    <location>
        <begin position="145"/>
        <end position="174"/>
    </location>
</feature>
<accession>A0AAJ0C5F6</accession>
<evidence type="ECO:0000256" key="2">
    <source>
        <dbReference type="ARBA" id="ARBA00022478"/>
    </source>
</evidence>
<organism evidence="6 7">
    <name type="scientific">Phialemonium atrogriseum</name>
    <dbReference type="NCBI Taxonomy" id="1093897"/>
    <lineage>
        <taxon>Eukaryota</taxon>
        <taxon>Fungi</taxon>
        <taxon>Dikarya</taxon>
        <taxon>Ascomycota</taxon>
        <taxon>Pezizomycotina</taxon>
        <taxon>Sordariomycetes</taxon>
        <taxon>Sordariomycetidae</taxon>
        <taxon>Cephalothecales</taxon>
        <taxon>Cephalothecaceae</taxon>
        <taxon>Phialemonium</taxon>
    </lineage>
</organism>
<evidence type="ECO:0000313" key="7">
    <source>
        <dbReference type="Proteomes" id="UP001244011"/>
    </source>
</evidence>
<reference evidence="6" key="1">
    <citation type="submission" date="2023-06" db="EMBL/GenBank/DDBJ databases">
        <title>Genome-scale phylogeny and comparative genomics of the fungal order Sordariales.</title>
        <authorList>
            <consortium name="Lawrence Berkeley National Laboratory"/>
            <person name="Hensen N."/>
            <person name="Bonometti L."/>
            <person name="Westerberg I."/>
            <person name="Brannstrom I.O."/>
            <person name="Guillou S."/>
            <person name="Cros-Aarteil S."/>
            <person name="Calhoun S."/>
            <person name="Haridas S."/>
            <person name="Kuo A."/>
            <person name="Mondo S."/>
            <person name="Pangilinan J."/>
            <person name="Riley R."/>
            <person name="Labutti K."/>
            <person name="Andreopoulos B."/>
            <person name="Lipzen A."/>
            <person name="Chen C."/>
            <person name="Yanf M."/>
            <person name="Daum C."/>
            <person name="Ng V."/>
            <person name="Clum A."/>
            <person name="Steindorff A."/>
            <person name="Ohm R."/>
            <person name="Martin F."/>
            <person name="Silar P."/>
            <person name="Natvig D."/>
            <person name="Lalanne C."/>
            <person name="Gautier V."/>
            <person name="Ament-Velasquez S.L."/>
            <person name="Kruys A."/>
            <person name="Hutchinson M.I."/>
            <person name="Powell A.J."/>
            <person name="Barry K."/>
            <person name="Miller A.N."/>
            <person name="Grigoriev I.V."/>
            <person name="Debuchy R."/>
            <person name="Gladieux P."/>
            <person name="Thoren M.H."/>
            <person name="Johannesson H."/>
        </authorList>
    </citation>
    <scope>NUCLEOTIDE SEQUENCE</scope>
    <source>
        <strain evidence="6">8032-3</strain>
    </source>
</reference>
<feature type="compositionally biased region" description="Low complexity" evidence="5">
    <location>
        <begin position="134"/>
        <end position="144"/>
    </location>
</feature>
<proteinExistence type="predicted"/>
<feature type="compositionally biased region" description="Basic residues" evidence="5">
    <location>
        <begin position="112"/>
        <end position="122"/>
    </location>
</feature>
<evidence type="ECO:0000256" key="4">
    <source>
        <dbReference type="ARBA" id="ARBA00023242"/>
    </source>
</evidence>
<feature type="region of interest" description="Disordered" evidence="5">
    <location>
        <begin position="411"/>
        <end position="473"/>
    </location>
</feature>
<dbReference type="PANTHER" id="PTHR13408:SF0">
    <property type="entry name" value="DNA-DIRECTED RNA POLYMERASE III SUBUNIT RPC4"/>
    <property type="match status" value="1"/>
</dbReference>
<keyword evidence="4" id="KW-0539">Nucleus</keyword>
<comment type="caution">
    <text evidence="6">The sequence shown here is derived from an EMBL/GenBank/DDBJ whole genome shotgun (WGS) entry which is preliminary data.</text>
</comment>
<comment type="subcellular location">
    <subcellularLocation>
        <location evidence="1">Nucleus</location>
    </subcellularLocation>
</comment>
<name>A0AAJ0C5F6_9PEZI</name>
<evidence type="ECO:0000256" key="1">
    <source>
        <dbReference type="ARBA" id="ARBA00004123"/>
    </source>
</evidence>
<dbReference type="GO" id="GO:0003677">
    <property type="term" value="F:DNA binding"/>
    <property type="evidence" value="ECO:0007669"/>
    <property type="project" value="InterPro"/>
</dbReference>
<keyword evidence="7" id="KW-1185">Reference proteome</keyword>
<gene>
    <name evidence="6" type="ORF">QBC33DRAFT_270244</name>
</gene>
<feature type="compositionally biased region" description="Acidic residues" evidence="5">
    <location>
        <begin position="455"/>
        <end position="465"/>
    </location>
</feature>
<feature type="compositionally biased region" description="Low complexity" evidence="5">
    <location>
        <begin position="62"/>
        <end position="76"/>
    </location>
</feature>
<feature type="region of interest" description="Disordered" evidence="5">
    <location>
        <begin position="257"/>
        <end position="282"/>
    </location>
</feature>
<dbReference type="GeneID" id="85306365"/>
<feature type="region of interest" description="Disordered" evidence="5">
    <location>
        <begin position="325"/>
        <end position="364"/>
    </location>
</feature>
<dbReference type="GO" id="GO:0005666">
    <property type="term" value="C:RNA polymerase III complex"/>
    <property type="evidence" value="ECO:0007669"/>
    <property type="project" value="InterPro"/>
</dbReference>